<dbReference type="AlphaFoldDB" id="X1J495"/>
<feature type="non-terminal residue" evidence="1">
    <location>
        <position position="1"/>
    </location>
</feature>
<name>X1J495_9ZZZZ</name>
<reference evidence="1" key="1">
    <citation type="journal article" date="2014" name="Front. Microbiol.">
        <title>High frequency of phylogenetically diverse reductive dehalogenase-homologous genes in deep subseafloor sedimentary metagenomes.</title>
        <authorList>
            <person name="Kawai M."/>
            <person name="Futagami T."/>
            <person name="Toyoda A."/>
            <person name="Takaki Y."/>
            <person name="Nishi S."/>
            <person name="Hori S."/>
            <person name="Arai W."/>
            <person name="Tsubouchi T."/>
            <person name="Morono Y."/>
            <person name="Uchiyama I."/>
            <person name="Ito T."/>
            <person name="Fujiyama A."/>
            <person name="Inagaki F."/>
            <person name="Takami H."/>
        </authorList>
    </citation>
    <scope>NUCLEOTIDE SEQUENCE</scope>
    <source>
        <strain evidence="1">Expedition CK06-06</strain>
    </source>
</reference>
<gene>
    <name evidence="1" type="ORF">S03H2_58711</name>
</gene>
<accession>X1J495</accession>
<organism evidence="1">
    <name type="scientific">marine sediment metagenome</name>
    <dbReference type="NCBI Taxonomy" id="412755"/>
    <lineage>
        <taxon>unclassified sequences</taxon>
        <taxon>metagenomes</taxon>
        <taxon>ecological metagenomes</taxon>
    </lineage>
</organism>
<comment type="caution">
    <text evidence="1">The sequence shown here is derived from an EMBL/GenBank/DDBJ whole genome shotgun (WGS) entry which is preliminary data.</text>
</comment>
<evidence type="ECO:0000313" key="1">
    <source>
        <dbReference type="EMBL" id="GAH89526.1"/>
    </source>
</evidence>
<dbReference type="EMBL" id="BARU01037713">
    <property type="protein sequence ID" value="GAH89526.1"/>
    <property type="molecule type" value="Genomic_DNA"/>
</dbReference>
<proteinExistence type="predicted"/>
<protein>
    <submittedName>
        <fullName evidence="1">Uncharacterized protein</fullName>
    </submittedName>
</protein>
<sequence length="49" mass="5300">LVDFAILAEQWLEEPGDPSADIAPAGGDNTVNLLDLEVLAEHWLEDSLP</sequence>